<name>G7UVG0_PSEUP</name>
<dbReference type="HOGENOM" id="CLU_3295353_0_0_6"/>
<gene>
    <name evidence="2" type="ordered locus">DSC_14885</name>
</gene>
<feature type="signal peptide" evidence="1">
    <location>
        <begin position="1"/>
        <end position="23"/>
    </location>
</feature>
<keyword evidence="1" id="KW-0732">Signal</keyword>
<proteinExistence type="predicted"/>
<protein>
    <submittedName>
        <fullName evidence="2">Uncharacterized protein</fullName>
    </submittedName>
</protein>
<dbReference type="AlphaFoldDB" id="G7UVG0"/>
<organism evidence="2 3">
    <name type="scientific">Pseudoxanthomonas spadix (strain BD-a59)</name>
    <dbReference type="NCBI Taxonomy" id="1045855"/>
    <lineage>
        <taxon>Bacteria</taxon>
        <taxon>Pseudomonadati</taxon>
        <taxon>Pseudomonadota</taxon>
        <taxon>Gammaproteobacteria</taxon>
        <taxon>Lysobacterales</taxon>
        <taxon>Lysobacteraceae</taxon>
        <taxon>Pseudoxanthomonas</taxon>
    </lineage>
</organism>
<reference evidence="2 3" key="1">
    <citation type="journal article" date="2012" name="J. Bacteriol.">
        <title>Complete Genome Sequence of the BTEX-Degrading Bacterium Pseudoxanthomonas spadix BD-a59.</title>
        <authorList>
            <person name="Lee S.H."/>
            <person name="Jin H.M."/>
            <person name="Lee H.J."/>
            <person name="Kim J.M."/>
            <person name="Jeon C.O."/>
        </authorList>
    </citation>
    <scope>NUCLEOTIDE SEQUENCE [LARGE SCALE GENOMIC DNA]</scope>
    <source>
        <strain evidence="2 3">BD-a59</strain>
    </source>
</reference>
<dbReference type="EMBL" id="CP003093">
    <property type="protein sequence ID" value="AER57621.1"/>
    <property type="molecule type" value="Genomic_DNA"/>
</dbReference>
<evidence type="ECO:0000313" key="2">
    <source>
        <dbReference type="EMBL" id="AER57621.1"/>
    </source>
</evidence>
<dbReference type="KEGG" id="psd:DSC_14885"/>
<evidence type="ECO:0000256" key="1">
    <source>
        <dbReference type="SAM" id="SignalP"/>
    </source>
</evidence>
<feature type="chain" id="PRO_5003504438" evidence="1">
    <location>
        <begin position="24"/>
        <end position="40"/>
    </location>
</feature>
<keyword evidence="3" id="KW-1185">Reference proteome</keyword>
<dbReference type="Proteomes" id="UP000005870">
    <property type="component" value="Chromosome"/>
</dbReference>
<sequence>MRKTTLCVAMLVAQAFSAAPAFAQASDTEVRELRAMVEQL</sequence>
<accession>G7UVG0</accession>
<evidence type="ECO:0000313" key="3">
    <source>
        <dbReference type="Proteomes" id="UP000005870"/>
    </source>
</evidence>